<organism evidence="4 5">
    <name type="scientific">Sphingopyxis macrogoltabida</name>
    <name type="common">Sphingomonas macrogoltabidus</name>
    <dbReference type="NCBI Taxonomy" id="33050"/>
    <lineage>
        <taxon>Bacteria</taxon>
        <taxon>Pseudomonadati</taxon>
        <taxon>Pseudomonadota</taxon>
        <taxon>Alphaproteobacteria</taxon>
        <taxon>Sphingomonadales</taxon>
        <taxon>Sphingomonadaceae</taxon>
        <taxon>Sphingopyxis</taxon>
    </lineage>
</organism>
<dbReference type="Gene3D" id="3.30.2400.10">
    <property type="entry name" value="Major capsid protein gp5"/>
    <property type="match status" value="1"/>
</dbReference>
<evidence type="ECO:0000256" key="2">
    <source>
        <dbReference type="SAM" id="MobiDB-lite"/>
    </source>
</evidence>
<dbReference type="EMBL" id="QFPJ01000035">
    <property type="protein sequence ID" value="PZQ21173.1"/>
    <property type="molecule type" value="Genomic_DNA"/>
</dbReference>
<dbReference type="AlphaFoldDB" id="A0A2W5MTY2"/>
<feature type="domain" description="Phage capsid-like C-terminal" evidence="3">
    <location>
        <begin position="393"/>
        <end position="657"/>
    </location>
</feature>
<feature type="region of interest" description="Disordered" evidence="2">
    <location>
        <begin position="170"/>
        <end position="190"/>
    </location>
</feature>
<dbReference type="InterPro" id="IPR024455">
    <property type="entry name" value="Phage_capsid"/>
</dbReference>
<accession>A0A2W5MTY2</accession>
<comment type="caution">
    <text evidence="4">The sequence shown here is derived from an EMBL/GenBank/DDBJ whole genome shotgun (WGS) entry which is preliminary data.</text>
</comment>
<evidence type="ECO:0000256" key="1">
    <source>
        <dbReference type="ARBA" id="ARBA00004328"/>
    </source>
</evidence>
<gene>
    <name evidence="4" type="ORF">DI569_12985</name>
</gene>
<dbReference type="Proteomes" id="UP000248597">
    <property type="component" value="Unassembled WGS sequence"/>
</dbReference>
<comment type="subcellular location">
    <subcellularLocation>
        <location evidence="1">Virion</location>
    </subcellularLocation>
</comment>
<dbReference type="SUPFAM" id="SSF56563">
    <property type="entry name" value="Major capsid protein gp5"/>
    <property type="match status" value="1"/>
</dbReference>
<evidence type="ECO:0000313" key="4">
    <source>
        <dbReference type="EMBL" id="PZQ21173.1"/>
    </source>
</evidence>
<evidence type="ECO:0000259" key="3">
    <source>
        <dbReference type="Pfam" id="PF05065"/>
    </source>
</evidence>
<sequence>MNKIAKLLSEIRSRAPMRREATIGAVDIEARTVELSFSSETDTVERWFGIEILGHGEGEVDLSRLNNSAPLLWMHNWRDQRGVIEAARVDLSDMKGRAIVRLSKSEAGEQLLQDMADGIITKVSTGYDITGLKLVEERQGVDVYRASWAPYEISMVSVAADDTVGVGRSAEIPGEENDDATGEMGTRPELADATNRTKEGVAPMNIKIVRDGQGNLVRAKMNEDGTIAEVVEILEQAGENIRAATARGEETERSRVRSISSMGAEYGKPELAAEFVRDGKSAEDFQRAVLADFVAERAKGKTPLDDQPGDQLGMTDKEVRSYSLLRAVRALANPHDVAAQKDAAFEIECSVAAQRQYGKEAKGILIPADVLSNNRAFNAGGAANSPVGATSGSNIVATDLLAGSFIDMLRKRTTIMQLGRVMGGLVGNVEIPKQTGGATAYWVGEGGDATEGTPTLVQIALSPKTVGAYTDITRRLLSQSTPDAEALVVGDLRAAMSQEIDRAGFYGTGATNQPRGIKNYTGLNAVDFAAAGAPTFAELVKMESEIASDNAETDSMAYVFNAAMRGHCKTTPKFGAGTDATIWEPGNTVNGYRAEVTNQIASGDVFHGNFADLIIALWGGLDLTVDPYSLSKSGGLRLVVFQDVDFVLRRVESLCYGSDTVTP</sequence>
<dbReference type="InterPro" id="IPR054612">
    <property type="entry name" value="Phage_capsid-like_C"/>
</dbReference>
<name>A0A2W5MTY2_SPHMC</name>
<protein>
    <submittedName>
        <fullName evidence="4">Phage major capsid protein</fullName>
    </submittedName>
</protein>
<dbReference type="Pfam" id="PF05065">
    <property type="entry name" value="Phage_capsid"/>
    <property type="match status" value="1"/>
</dbReference>
<dbReference type="NCBIfam" id="TIGR01554">
    <property type="entry name" value="major_cap_HK97"/>
    <property type="match status" value="1"/>
</dbReference>
<evidence type="ECO:0000313" key="5">
    <source>
        <dbReference type="Proteomes" id="UP000248597"/>
    </source>
</evidence>
<reference evidence="4 5" key="1">
    <citation type="submission" date="2017-08" db="EMBL/GenBank/DDBJ databases">
        <title>Infants hospitalized years apart are colonized by the same room-sourced microbial strains.</title>
        <authorList>
            <person name="Brooks B."/>
            <person name="Olm M.R."/>
            <person name="Firek B.A."/>
            <person name="Baker R."/>
            <person name="Thomas B.C."/>
            <person name="Morowitz M.J."/>
            <person name="Banfield J.F."/>
        </authorList>
    </citation>
    <scope>NUCLEOTIDE SEQUENCE [LARGE SCALE GENOMIC DNA]</scope>
    <source>
        <strain evidence="4">S2_005_003_R2_47</strain>
    </source>
</reference>
<proteinExistence type="predicted"/>